<reference evidence="1 2" key="1">
    <citation type="submission" date="2019-11" db="EMBL/GenBank/DDBJ databases">
        <title>Pedobacter sp. HMF7056 Genome sequencing and assembly.</title>
        <authorList>
            <person name="Kang H."/>
            <person name="Kim H."/>
            <person name="Joh K."/>
        </authorList>
    </citation>
    <scope>NUCLEOTIDE SEQUENCE [LARGE SCALE GENOMIC DNA]</scope>
    <source>
        <strain evidence="1 2">HMF7056</strain>
    </source>
</reference>
<dbReference type="Proteomes" id="UP000451233">
    <property type="component" value="Unassembled WGS sequence"/>
</dbReference>
<protein>
    <submittedName>
        <fullName evidence="1">Uncharacterized protein</fullName>
    </submittedName>
</protein>
<keyword evidence="2" id="KW-1185">Reference proteome</keyword>
<name>A0A7K1XTX9_9SPHI</name>
<organism evidence="1 2">
    <name type="scientific">Hufsiella ginkgonis</name>
    <dbReference type="NCBI Taxonomy" id="2695274"/>
    <lineage>
        <taxon>Bacteria</taxon>
        <taxon>Pseudomonadati</taxon>
        <taxon>Bacteroidota</taxon>
        <taxon>Sphingobacteriia</taxon>
        <taxon>Sphingobacteriales</taxon>
        <taxon>Sphingobacteriaceae</taxon>
        <taxon>Hufsiella</taxon>
    </lineage>
</organism>
<evidence type="ECO:0000313" key="2">
    <source>
        <dbReference type="Proteomes" id="UP000451233"/>
    </source>
</evidence>
<gene>
    <name evidence="1" type="ORF">GS398_03080</name>
</gene>
<dbReference type="AlphaFoldDB" id="A0A7K1XTX9"/>
<accession>A0A7K1XTX9</accession>
<sequence>MICRVILFIWLFLPLLAFGQNARPDTLQLDMKLGSKVILIGTDLDSFRNIKLDSLVRKALEAVKDSISPEGKTKKPVSRDQLYTRIITKNQPFRLKPAIGASLVKETPAPLMGLYLEFAPQRQDYYLRDLIPEYTFLHAGISALYLSERNQAGVRVTNVNVFAEGSIGNRYNNEDKRVFNFDEFSFGLGYLVRRRGDYFEKNTFKLFGTIVPSRSFIRLKPELYVPGNLKKIFPGLSVLVLLKG</sequence>
<dbReference type="EMBL" id="WVHS01000001">
    <property type="protein sequence ID" value="MXV14268.1"/>
    <property type="molecule type" value="Genomic_DNA"/>
</dbReference>
<dbReference type="RefSeq" id="WP_160905251.1">
    <property type="nucleotide sequence ID" value="NZ_WVHS01000001.1"/>
</dbReference>
<comment type="caution">
    <text evidence="1">The sequence shown here is derived from an EMBL/GenBank/DDBJ whole genome shotgun (WGS) entry which is preliminary data.</text>
</comment>
<proteinExistence type="predicted"/>
<evidence type="ECO:0000313" key="1">
    <source>
        <dbReference type="EMBL" id="MXV14268.1"/>
    </source>
</evidence>